<evidence type="ECO:0000313" key="3">
    <source>
        <dbReference type="Proteomes" id="UP000242705"/>
    </source>
</evidence>
<keyword evidence="1" id="KW-0472">Membrane</keyword>
<keyword evidence="1" id="KW-1133">Transmembrane helix</keyword>
<organism evidence="2 3">
    <name type="scientific">Sulfobacillus thermosulfidooxidans</name>
    <dbReference type="NCBI Taxonomy" id="28034"/>
    <lineage>
        <taxon>Bacteria</taxon>
        <taxon>Bacillati</taxon>
        <taxon>Bacillota</taxon>
        <taxon>Clostridia</taxon>
        <taxon>Eubacteriales</taxon>
        <taxon>Clostridiales Family XVII. Incertae Sedis</taxon>
        <taxon>Sulfobacillus</taxon>
    </lineage>
</organism>
<name>A0A2T2WX98_SULTH</name>
<reference evidence="2 3" key="1">
    <citation type="journal article" date="2014" name="BMC Genomics">
        <title>Comparison of environmental and isolate Sulfobacillus genomes reveals diverse carbon, sulfur, nitrogen, and hydrogen metabolisms.</title>
        <authorList>
            <person name="Justice N.B."/>
            <person name="Norman A."/>
            <person name="Brown C.T."/>
            <person name="Singh A."/>
            <person name="Thomas B.C."/>
            <person name="Banfield J.F."/>
        </authorList>
    </citation>
    <scope>NUCLEOTIDE SEQUENCE [LARGE SCALE GENOMIC DNA]</scope>
    <source>
        <strain evidence="2">AMDSBA5</strain>
    </source>
</reference>
<dbReference type="AlphaFoldDB" id="A0A2T2WX98"/>
<feature type="transmembrane region" description="Helical" evidence="1">
    <location>
        <begin position="34"/>
        <end position="57"/>
    </location>
</feature>
<accession>A0A2T2WX98</accession>
<protein>
    <submittedName>
        <fullName evidence="2">Uncharacterized protein</fullName>
    </submittedName>
</protein>
<evidence type="ECO:0000313" key="2">
    <source>
        <dbReference type="EMBL" id="PSR26858.1"/>
    </source>
</evidence>
<dbReference type="Proteomes" id="UP000242705">
    <property type="component" value="Unassembled WGS sequence"/>
</dbReference>
<proteinExistence type="predicted"/>
<gene>
    <name evidence="2" type="ORF">C7B47_09720</name>
</gene>
<keyword evidence="1" id="KW-0812">Transmembrane</keyword>
<sequence length="107" mass="12649">MCHKKSSFLGYSTDLYETLILETRRFPNIWYQKILGIIFWFESSWGIVILNSFVILLNVVYNKILPAEELFVVLGIWILYHEPCPTKNPHHMGQEATYYSSNVEKNF</sequence>
<comment type="caution">
    <text evidence="2">The sequence shown here is derived from an EMBL/GenBank/DDBJ whole genome shotgun (WGS) entry which is preliminary data.</text>
</comment>
<dbReference type="EMBL" id="PXYX01000018">
    <property type="protein sequence ID" value="PSR26858.1"/>
    <property type="molecule type" value="Genomic_DNA"/>
</dbReference>
<evidence type="ECO:0000256" key="1">
    <source>
        <dbReference type="SAM" id="Phobius"/>
    </source>
</evidence>